<keyword evidence="5" id="KW-1003">Cell membrane</keyword>
<dbReference type="GO" id="GO:0005432">
    <property type="term" value="F:calcium:sodium antiporter activity"/>
    <property type="evidence" value="ECO:0007669"/>
    <property type="project" value="InterPro"/>
</dbReference>
<evidence type="ECO:0000256" key="15">
    <source>
        <dbReference type="ARBA" id="ARBA00023065"/>
    </source>
</evidence>
<sequence>MMHSYCHIILLLILFITLSIVHGETNLNQYNISSSSSSNTCSKIRTNCTQDGIIIPLWRPQQGISTGDRLSRAVVYLLALIYLFIGVAIISDRFMASIEVITSQKREIRKKNPDGTISVTTVAVWNETVSNLTLMALGSSAPEILLSIIEVVGKNFQSGDLGPGTIVGSAAFNLFVIIAICIMCIPAGEVRRIRHQRVFFVTTAWSIFAYIWLWAIVAKISPGYIEVWEGTLTFLFFPLTVFSAYIVDTKVGQFIRIRITSQKQVVQLENHSSMPLPITLDTSGNIEDNEEKSMIDGYTKNSATTNGNDTIRGRKSLSTQKSISGGVFDQTGSTIHGVDDNTIADHIESQRRQEFINIWQELRKKYPNHDMHTLNDMAAVEMMNRVPKSRAYYRIQATKRLGGGGGGTNLKKKFLEKLNEPDEIDLAEKQNLINDTTSHISKIRFEPSHYTVLENAGYVTLHVLRSDGNLQNTVYIDYMTEDGTATHGGDYEQAEGTLIFYPMETHKQIQVKIIDDDIFEEDEHFSVRLSNLKIKDNQGRLTPGLFDKTVQLVEPSTAIVMIIDDDHAGMFVIDDNERTVIESDRSIEIKVLRTSGARGRVRVPFKTEDETAINTRDYIANHGEIIFENNENEKTITIEIIDRDQYQRNETFLVHIGEPTLINDDNEIEKLGMSEEERLIADLGKPKLGDKHTVRIRIRESKEFKNAVDKALYKANTAILVGTSTWLEQFKQAFSAKEEDDDDGLGDSKDDNDESATCKDYIIHFITFFWKFLFAFVPPTSIAGGWVCFCVSILCIGGLTALIGDLATQFGCTVGLTDTMTAIAFVALGTSLPDTFASKVAAEHDKYADSSVGNVNGSNAVNVFLGIGLPWAISAWYHYFKQTKFEVEKGSLAFSVTLFCSFAGVSIDTFASKVAAEHDKYADSSVGNVNGSNAVNVFLGIGLPWAISAWYHYFKQTKFEVEKGSLAFSVTLFCSFAGVAVTLLMLRRLKCFGGGELGGPLKFRLISSFLFILLWISYLVLSGLENYCHINV</sequence>
<dbReference type="GO" id="GO:0030424">
    <property type="term" value="C:axon"/>
    <property type="evidence" value="ECO:0007669"/>
    <property type="project" value="TreeGrafter"/>
</dbReference>
<evidence type="ECO:0000256" key="13">
    <source>
        <dbReference type="ARBA" id="ARBA00022989"/>
    </source>
</evidence>
<gene>
    <name evidence="23" type="ORF">JYZ213_LOCUS14326</name>
</gene>
<dbReference type="PANTHER" id="PTHR11878:SF65">
    <property type="entry name" value="NA_CA-EXCHANGE PROTEIN, ISOFORM G"/>
    <property type="match status" value="1"/>
</dbReference>
<evidence type="ECO:0000256" key="12">
    <source>
        <dbReference type="ARBA" id="ARBA00022860"/>
    </source>
</evidence>
<evidence type="ECO:0000256" key="5">
    <source>
        <dbReference type="ARBA" id="ARBA00022475"/>
    </source>
</evidence>
<feature type="transmembrane region" description="Helical" evidence="20">
    <location>
        <begin position="783"/>
        <end position="803"/>
    </location>
</feature>
<evidence type="ECO:0000256" key="11">
    <source>
        <dbReference type="ARBA" id="ARBA00022837"/>
    </source>
</evidence>
<protein>
    <recommendedName>
        <fullName evidence="22">Calx-beta domain-containing protein</fullName>
    </recommendedName>
</protein>
<reference evidence="23" key="1">
    <citation type="submission" date="2021-02" db="EMBL/GenBank/DDBJ databases">
        <authorList>
            <person name="Nowell W R."/>
        </authorList>
    </citation>
    <scope>NUCLEOTIDE SEQUENCE</scope>
</reference>
<evidence type="ECO:0000256" key="7">
    <source>
        <dbReference type="ARBA" id="ARBA00022692"/>
    </source>
</evidence>
<feature type="transmembrane region" description="Helical" evidence="20">
    <location>
        <begin position="892"/>
        <end position="914"/>
    </location>
</feature>
<evidence type="ECO:0000256" key="3">
    <source>
        <dbReference type="ARBA" id="ARBA00022448"/>
    </source>
</evidence>
<evidence type="ECO:0000256" key="14">
    <source>
        <dbReference type="ARBA" id="ARBA00023053"/>
    </source>
</evidence>
<evidence type="ECO:0000256" key="8">
    <source>
        <dbReference type="ARBA" id="ARBA00022723"/>
    </source>
</evidence>
<keyword evidence="13 20" id="KW-1133">Transmembrane helix</keyword>
<dbReference type="GO" id="GO:0005516">
    <property type="term" value="F:calmodulin binding"/>
    <property type="evidence" value="ECO:0007669"/>
    <property type="project" value="UniProtKB-KW"/>
</dbReference>
<dbReference type="InterPro" id="IPR044880">
    <property type="entry name" value="NCX_ion-bd_dom_sf"/>
</dbReference>
<keyword evidence="18" id="KW-0739">Sodium transport</keyword>
<keyword evidence="10" id="KW-0677">Repeat</keyword>
<dbReference type="GO" id="GO:0007154">
    <property type="term" value="P:cell communication"/>
    <property type="evidence" value="ECO:0007669"/>
    <property type="project" value="InterPro"/>
</dbReference>
<dbReference type="SUPFAM" id="SSF141072">
    <property type="entry name" value="CalX-like"/>
    <property type="match status" value="2"/>
</dbReference>
<keyword evidence="8" id="KW-0479">Metal-binding</keyword>
<feature type="transmembrane region" description="Helical" evidence="20">
    <location>
        <begin position="966"/>
        <end position="986"/>
    </location>
</feature>
<evidence type="ECO:0000256" key="2">
    <source>
        <dbReference type="ARBA" id="ARBA00007489"/>
    </source>
</evidence>
<name>A0A814EB78_9BILA</name>
<dbReference type="InterPro" id="IPR038081">
    <property type="entry name" value="CalX-like_sf"/>
</dbReference>
<evidence type="ECO:0000256" key="16">
    <source>
        <dbReference type="ARBA" id="ARBA00023136"/>
    </source>
</evidence>
<keyword evidence="16 20" id="KW-0472">Membrane</keyword>
<dbReference type="AlphaFoldDB" id="A0A814EB78"/>
<evidence type="ECO:0000256" key="17">
    <source>
        <dbReference type="ARBA" id="ARBA00023180"/>
    </source>
</evidence>
<keyword evidence="14" id="KW-0915">Sodium</keyword>
<dbReference type="GO" id="GO:0046872">
    <property type="term" value="F:metal ion binding"/>
    <property type="evidence" value="ECO:0007669"/>
    <property type="project" value="UniProtKB-KW"/>
</dbReference>
<feature type="transmembrane region" description="Helical" evidence="20">
    <location>
        <begin position="761"/>
        <end position="777"/>
    </location>
</feature>
<comment type="similarity">
    <text evidence="2">Belongs to the Ca(2+):cation antiporter (CaCA) (TC 2.A.19) family. SLC8 subfamily.</text>
</comment>
<comment type="catalytic activity">
    <reaction evidence="19">
        <text>Ca(2+)(in) + 3 Na(+)(out) = Ca(2+)(out) + 3 Na(+)(in)</text>
        <dbReference type="Rhea" id="RHEA:69955"/>
        <dbReference type="ChEBI" id="CHEBI:29101"/>
        <dbReference type="ChEBI" id="CHEBI:29108"/>
    </reaction>
</comment>
<keyword evidence="9 21" id="KW-0732">Signal</keyword>
<comment type="subcellular location">
    <subcellularLocation>
        <location evidence="1">Cell membrane</location>
        <topology evidence="1">Multi-pass membrane protein</topology>
    </subcellularLocation>
</comment>
<dbReference type="InterPro" id="IPR004836">
    <property type="entry name" value="Na_Ca_Ex"/>
</dbReference>
<feature type="transmembrane region" description="Helical" evidence="20">
    <location>
        <begin position="166"/>
        <end position="186"/>
    </location>
</feature>
<dbReference type="GO" id="GO:0042383">
    <property type="term" value="C:sarcolemma"/>
    <property type="evidence" value="ECO:0007669"/>
    <property type="project" value="TreeGrafter"/>
</dbReference>
<accession>A0A814EB78</accession>
<dbReference type="SMART" id="SM00237">
    <property type="entry name" value="Calx_beta"/>
    <property type="match status" value="2"/>
</dbReference>
<dbReference type="InterPro" id="IPR003644">
    <property type="entry name" value="Calx_beta"/>
</dbReference>
<dbReference type="InterPro" id="IPR051171">
    <property type="entry name" value="CaCA"/>
</dbReference>
<dbReference type="GO" id="GO:0098703">
    <property type="term" value="P:calcium ion import across plasma membrane"/>
    <property type="evidence" value="ECO:0007669"/>
    <property type="project" value="TreeGrafter"/>
</dbReference>
<feature type="domain" description="Calx-beta" evidence="22">
    <location>
        <begin position="558"/>
        <end position="657"/>
    </location>
</feature>
<feature type="transmembrane region" description="Helical" evidence="20">
    <location>
        <begin position="73"/>
        <end position="95"/>
    </location>
</feature>
<keyword evidence="15" id="KW-0406">Ion transport</keyword>
<feature type="transmembrane region" description="Helical" evidence="20">
    <location>
        <begin position="934"/>
        <end position="954"/>
    </location>
</feature>
<dbReference type="Gene3D" id="2.60.40.2030">
    <property type="match status" value="2"/>
</dbReference>
<keyword evidence="11" id="KW-0106">Calcium</keyword>
<feature type="transmembrane region" description="Helical" evidence="20">
    <location>
        <begin position="860"/>
        <end position="880"/>
    </location>
</feature>
<keyword evidence="4" id="KW-0050">Antiport</keyword>
<evidence type="ECO:0000256" key="6">
    <source>
        <dbReference type="ARBA" id="ARBA00022568"/>
    </source>
</evidence>
<evidence type="ECO:0000256" key="20">
    <source>
        <dbReference type="SAM" id="Phobius"/>
    </source>
</evidence>
<dbReference type="Pfam" id="PF03160">
    <property type="entry name" value="Calx-beta"/>
    <property type="match status" value="1"/>
</dbReference>
<dbReference type="InterPro" id="IPR032452">
    <property type="entry name" value="Na_Ca_Ex_C-exten"/>
</dbReference>
<evidence type="ECO:0000256" key="21">
    <source>
        <dbReference type="SAM" id="SignalP"/>
    </source>
</evidence>
<evidence type="ECO:0000256" key="9">
    <source>
        <dbReference type="ARBA" id="ARBA00022729"/>
    </source>
</evidence>
<comment type="caution">
    <text evidence="23">The sequence shown here is derived from an EMBL/GenBank/DDBJ whole genome shotgun (WGS) entry which is preliminary data.</text>
</comment>
<dbReference type="InterPro" id="IPR004837">
    <property type="entry name" value="NaCa_Exmemb"/>
</dbReference>
<dbReference type="PRINTS" id="PR01259">
    <property type="entry name" value="NACAEXCHNGR"/>
</dbReference>
<dbReference type="NCBIfam" id="TIGR00845">
    <property type="entry name" value="caca"/>
    <property type="match status" value="1"/>
</dbReference>
<keyword evidence="12" id="KW-0112">Calmodulin-binding</keyword>
<dbReference type="Pfam" id="PF16494">
    <property type="entry name" value="Na_Ca_ex_C"/>
    <property type="match status" value="1"/>
</dbReference>
<evidence type="ECO:0000256" key="1">
    <source>
        <dbReference type="ARBA" id="ARBA00004651"/>
    </source>
</evidence>
<feature type="signal peptide" evidence="21">
    <location>
        <begin position="1"/>
        <end position="23"/>
    </location>
</feature>
<feature type="chain" id="PRO_5032280547" description="Calx-beta domain-containing protein" evidence="21">
    <location>
        <begin position="24"/>
        <end position="1032"/>
    </location>
</feature>
<keyword evidence="7 20" id="KW-0812">Transmembrane</keyword>
<feature type="domain" description="Calx-beta" evidence="22">
    <location>
        <begin position="430"/>
        <end position="530"/>
    </location>
</feature>
<feature type="transmembrane region" description="Helical" evidence="20">
    <location>
        <begin position="1006"/>
        <end position="1024"/>
    </location>
</feature>
<organism evidence="23 24">
    <name type="scientific">Adineta steineri</name>
    <dbReference type="NCBI Taxonomy" id="433720"/>
    <lineage>
        <taxon>Eukaryota</taxon>
        <taxon>Metazoa</taxon>
        <taxon>Spiralia</taxon>
        <taxon>Gnathifera</taxon>
        <taxon>Rotifera</taxon>
        <taxon>Eurotatoria</taxon>
        <taxon>Bdelloidea</taxon>
        <taxon>Adinetida</taxon>
        <taxon>Adinetidae</taxon>
        <taxon>Adineta</taxon>
    </lineage>
</organism>
<dbReference type="Gene3D" id="1.20.1420.30">
    <property type="entry name" value="NCX, central ion-binding region"/>
    <property type="match status" value="3"/>
</dbReference>
<dbReference type="Proteomes" id="UP000663845">
    <property type="component" value="Unassembled WGS sequence"/>
</dbReference>
<feature type="transmembrane region" description="Helical" evidence="20">
    <location>
        <begin position="810"/>
        <end position="829"/>
    </location>
</feature>
<dbReference type="PANTHER" id="PTHR11878">
    <property type="entry name" value="SODIUM/CALCIUM EXCHANGER"/>
    <property type="match status" value="1"/>
</dbReference>
<evidence type="ECO:0000256" key="4">
    <source>
        <dbReference type="ARBA" id="ARBA00022449"/>
    </source>
</evidence>
<proteinExistence type="inferred from homology"/>
<dbReference type="Pfam" id="PF01699">
    <property type="entry name" value="Na_Ca_ex"/>
    <property type="match status" value="2"/>
</dbReference>
<evidence type="ECO:0000313" key="23">
    <source>
        <dbReference type="EMBL" id="CAF0969751.1"/>
    </source>
</evidence>
<evidence type="ECO:0000256" key="10">
    <source>
        <dbReference type="ARBA" id="ARBA00022737"/>
    </source>
</evidence>
<dbReference type="EMBL" id="CAJNOG010000118">
    <property type="protein sequence ID" value="CAF0969751.1"/>
    <property type="molecule type" value="Genomic_DNA"/>
</dbReference>
<evidence type="ECO:0000256" key="19">
    <source>
        <dbReference type="ARBA" id="ARBA00033667"/>
    </source>
</evidence>
<evidence type="ECO:0000256" key="18">
    <source>
        <dbReference type="ARBA" id="ARBA00023201"/>
    </source>
</evidence>
<feature type="transmembrane region" description="Helical" evidence="20">
    <location>
        <begin position="198"/>
        <end position="218"/>
    </location>
</feature>
<feature type="transmembrane region" description="Helical" evidence="20">
    <location>
        <begin position="230"/>
        <end position="247"/>
    </location>
</feature>
<keyword evidence="3" id="KW-0813">Transport</keyword>
<evidence type="ECO:0000259" key="22">
    <source>
        <dbReference type="SMART" id="SM00237"/>
    </source>
</evidence>
<keyword evidence="17" id="KW-0325">Glycoprotein</keyword>
<evidence type="ECO:0000313" key="24">
    <source>
        <dbReference type="Proteomes" id="UP000663845"/>
    </source>
</evidence>
<dbReference type="GO" id="GO:0098794">
    <property type="term" value="C:postsynapse"/>
    <property type="evidence" value="ECO:0007669"/>
    <property type="project" value="TreeGrafter"/>
</dbReference>
<keyword evidence="6" id="KW-0109">Calcium transport</keyword>